<evidence type="ECO:0000313" key="3">
    <source>
        <dbReference type="Proteomes" id="UP000535543"/>
    </source>
</evidence>
<organism evidence="2 3">
    <name type="scientific">Antrihabitans stalactiti</name>
    <dbReference type="NCBI Taxonomy" id="2584121"/>
    <lineage>
        <taxon>Bacteria</taxon>
        <taxon>Bacillati</taxon>
        <taxon>Actinomycetota</taxon>
        <taxon>Actinomycetes</taxon>
        <taxon>Mycobacteriales</taxon>
        <taxon>Nocardiaceae</taxon>
        <taxon>Antrihabitans</taxon>
    </lineage>
</organism>
<protein>
    <submittedName>
        <fullName evidence="2">Uncharacterized protein</fullName>
    </submittedName>
</protein>
<feature type="transmembrane region" description="Helical" evidence="1">
    <location>
        <begin position="136"/>
        <end position="153"/>
    </location>
</feature>
<sequence length="193" mass="20574">MTDNDFGEFDPAELAAAEQLDREISDTFAGHPSVGSDPTVLWLASSLRVTPPAKLGRRIGAAVRRSDRPRPLMQYAALALAAVFLWHGVTNLLLTDWIARNIGEPGHHALIELGFAMMAAAVAVGAAGLRKRWTPIGVGAGVPLGVLLGAHGSTEVTVFAWGAALHITEGVLAITMFVVWWRYSGASRREGKV</sequence>
<keyword evidence="1" id="KW-0472">Membrane</keyword>
<name>A0A848KL04_9NOCA</name>
<reference evidence="2 3" key="2">
    <citation type="submission" date="2020-06" db="EMBL/GenBank/DDBJ databases">
        <title>Antribacter stalactiti gen. nov., sp. nov., a new member of the family Nacardiaceae isolated from a cave.</title>
        <authorList>
            <person name="Kim I.S."/>
        </authorList>
    </citation>
    <scope>NUCLEOTIDE SEQUENCE [LARGE SCALE GENOMIC DNA]</scope>
    <source>
        <strain evidence="2 3">YC2-7</strain>
    </source>
</reference>
<evidence type="ECO:0000256" key="1">
    <source>
        <dbReference type="SAM" id="Phobius"/>
    </source>
</evidence>
<proteinExistence type="predicted"/>
<comment type="caution">
    <text evidence="2">The sequence shown here is derived from an EMBL/GenBank/DDBJ whole genome shotgun (WGS) entry which is preliminary data.</text>
</comment>
<keyword evidence="1" id="KW-1133">Transmembrane helix</keyword>
<feature type="transmembrane region" description="Helical" evidence="1">
    <location>
        <begin position="109"/>
        <end position="129"/>
    </location>
</feature>
<dbReference type="RefSeq" id="WP_169592955.1">
    <property type="nucleotide sequence ID" value="NZ_VCQU01000011.1"/>
</dbReference>
<feature type="transmembrane region" description="Helical" evidence="1">
    <location>
        <begin position="72"/>
        <end position="89"/>
    </location>
</feature>
<dbReference type="Proteomes" id="UP000535543">
    <property type="component" value="Unassembled WGS sequence"/>
</dbReference>
<accession>A0A848KL04</accession>
<dbReference type="AlphaFoldDB" id="A0A848KL04"/>
<evidence type="ECO:0000313" key="2">
    <source>
        <dbReference type="EMBL" id="NMN98516.1"/>
    </source>
</evidence>
<keyword evidence="3" id="KW-1185">Reference proteome</keyword>
<dbReference type="EMBL" id="VCQU01000011">
    <property type="protein sequence ID" value="NMN98516.1"/>
    <property type="molecule type" value="Genomic_DNA"/>
</dbReference>
<keyword evidence="1" id="KW-0812">Transmembrane</keyword>
<reference evidence="2 3" key="1">
    <citation type="submission" date="2019-05" db="EMBL/GenBank/DDBJ databases">
        <authorList>
            <person name="Lee S.D."/>
        </authorList>
    </citation>
    <scope>NUCLEOTIDE SEQUENCE [LARGE SCALE GENOMIC DNA]</scope>
    <source>
        <strain evidence="2 3">YC2-7</strain>
    </source>
</reference>
<gene>
    <name evidence="2" type="ORF">FGL95_26115</name>
</gene>
<feature type="transmembrane region" description="Helical" evidence="1">
    <location>
        <begin position="159"/>
        <end position="183"/>
    </location>
</feature>